<evidence type="ECO:0000256" key="4">
    <source>
        <dbReference type="ARBA" id="ARBA00023002"/>
    </source>
</evidence>
<dbReference type="InterPro" id="IPR050151">
    <property type="entry name" value="Class-I_Pyr_Nuc-Dis_Oxidored"/>
</dbReference>
<keyword evidence="7 8" id="KW-0676">Redox-active center</keyword>
<comment type="caution">
    <text evidence="11">The sequence shown here is derived from an EMBL/GenBank/DDBJ whole genome shotgun (WGS) entry which is preliminary data.</text>
</comment>
<reference evidence="11" key="1">
    <citation type="journal article" date="2022" name="Int. J. Syst. Evol. Microbiol.">
        <title>Prevotella lacticifex sp. nov., isolated from the rumen of cows.</title>
        <authorList>
            <person name="Shinkai T."/>
            <person name="Ikeyama N."/>
            <person name="Kumagai M."/>
            <person name="Ohmori H."/>
            <person name="Sakamoto M."/>
            <person name="Ohkuma M."/>
            <person name="Mitsumori M."/>
        </authorList>
    </citation>
    <scope>NUCLEOTIDE SEQUENCE</scope>
    <source>
        <strain evidence="11">R5076</strain>
    </source>
</reference>
<protein>
    <recommendedName>
        <fullName evidence="8">Dihydrolipoyl dehydrogenase</fullName>
        <ecNumber evidence="8">1.8.1.4</ecNumber>
    </recommendedName>
</protein>
<comment type="similarity">
    <text evidence="1 8">Belongs to the class-I pyridine nucleotide-disulfide oxidoreductase family.</text>
</comment>
<keyword evidence="5 8" id="KW-0520">NAD</keyword>
<name>A0A9R1CYN2_9BACT</name>
<dbReference type="InterPro" id="IPR023753">
    <property type="entry name" value="FAD/NAD-binding_dom"/>
</dbReference>
<dbReference type="GO" id="GO:0004148">
    <property type="term" value="F:dihydrolipoyl dehydrogenase (NADH) activity"/>
    <property type="evidence" value="ECO:0007669"/>
    <property type="project" value="UniProtKB-EC"/>
</dbReference>
<keyword evidence="6" id="KW-1015">Disulfide bond</keyword>
<dbReference type="Pfam" id="PF07992">
    <property type="entry name" value="Pyr_redox_2"/>
    <property type="match status" value="1"/>
</dbReference>
<accession>A0A9R1CYN2</accession>
<gene>
    <name evidence="11" type="primary">pdhD1</name>
    <name evidence="11" type="ORF">PRLR5076_21010</name>
</gene>
<dbReference type="InterPro" id="IPR006258">
    <property type="entry name" value="Lipoamide_DH"/>
</dbReference>
<dbReference type="PRINTS" id="PR00411">
    <property type="entry name" value="PNDRDTASEI"/>
</dbReference>
<comment type="cofactor">
    <cofactor evidence="8">
        <name>FAD</name>
        <dbReference type="ChEBI" id="CHEBI:57692"/>
    </cofactor>
    <text evidence="8">Binds 1 FAD per subunit.</text>
</comment>
<dbReference type="InterPro" id="IPR004099">
    <property type="entry name" value="Pyr_nucl-diS_OxRdtase_dimer"/>
</dbReference>
<feature type="domain" description="FAD/NAD(P)-binding" evidence="10">
    <location>
        <begin position="4"/>
        <end position="300"/>
    </location>
</feature>
<evidence type="ECO:0000313" key="11">
    <source>
        <dbReference type="EMBL" id="GJG59250.1"/>
    </source>
</evidence>
<dbReference type="PANTHER" id="PTHR22912">
    <property type="entry name" value="DISULFIDE OXIDOREDUCTASE"/>
    <property type="match status" value="1"/>
</dbReference>
<dbReference type="EMBL" id="BPUB01000002">
    <property type="protein sequence ID" value="GJG59250.1"/>
    <property type="molecule type" value="Genomic_DNA"/>
</dbReference>
<dbReference type="Gene3D" id="3.50.50.60">
    <property type="entry name" value="FAD/NAD(P)-binding domain"/>
    <property type="match status" value="2"/>
</dbReference>
<evidence type="ECO:0000256" key="7">
    <source>
        <dbReference type="ARBA" id="ARBA00023284"/>
    </source>
</evidence>
<dbReference type="EC" id="1.8.1.4" evidence="8"/>
<dbReference type="GO" id="GO:0006103">
    <property type="term" value="P:2-oxoglutarate metabolic process"/>
    <property type="evidence" value="ECO:0007669"/>
    <property type="project" value="TreeGrafter"/>
</dbReference>
<dbReference type="AlphaFoldDB" id="A0A9R1CYN2"/>
<evidence type="ECO:0000313" key="12">
    <source>
        <dbReference type="Proteomes" id="UP000825483"/>
    </source>
</evidence>
<dbReference type="InterPro" id="IPR012999">
    <property type="entry name" value="Pyr_OxRdtase_I_AS"/>
</dbReference>
<keyword evidence="2 8" id="KW-0285">Flavoprotein</keyword>
<dbReference type="FunFam" id="3.30.390.30:FF:000001">
    <property type="entry name" value="Dihydrolipoyl dehydrogenase"/>
    <property type="match status" value="1"/>
</dbReference>
<dbReference type="InterPro" id="IPR016156">
    <property type="entry name" value="FAD/NAD-linked_Rdtase_dimer_sf"/>
</dbReference>
<sequence length="425" mass="45831">MNSDLIIIGAGPGGYVAAGYAASKGLRTVVVEKNVVGGVCLNHGCIPTKCLAHDADMLRNPLLDSDCRRLVDFSRIQQRKNEVIEQLRGGIRTLLSQPNITLVEGSAEFVDAHTIKVGDELFTADNIIIATGSHTKLPPFAVEGMQSAKTKVVTSTELLDIESVPPTLAIVGAGVIGMEFASAFNTFGSKVDVYEFLPECLPAIDKDIARRLRKSLEKRGVKFHMKYSVGNVDDLGADVVLIATGRAANTDGLALEKAGISYDRKGITVDDNMLTNVAGVYAVGDVNGRSMLAHAAEWQGRRAVNHIIGEHDDIRFDIMPSAIFTYPEAACVGPAESELKEKGVEYAVHKSFYRANGKALAIGETEGMMKIITDTADRVISCHGYGAHAADLIQEVSALMNKEITLRQLHDIIHIHPTLSEILVQ</sequence>
<comment type="miscellaneous">
    <text evidence="8">The active site is a redox-active disulfide bond.</text>
</comment>
<feature type="domain" description="Pyridine nucleotide-disulphide oxidoreductase dimerisation" evidence="9">
    <location>
        <begin position="319"/>
        <end position="424"/>
    </location>
</feature>
<keyword evidence="4 8" id="KW-0560">Oxidoreductase</keyword>
<dbReference type="SUPFAM" id="SSF55424">
    <property type="entry name" value="FAD/NAD-linked reductases, dimerisation (C-terminal) domain"/>
    <property type="match status" value="1"/>
</dbReference>
<dbReference type="Proteomes" id="UP000825483">
    <property type="component" value="Unassembled WGS sequence"/>
</dbReference>
<dbReference type="PANTHER" id="PTHR22912:SF151">
    <property type="entry name" value="DIHYDROLIPOYL DEHYDROGENASE, MITOCHONDRIAL"/>
    <property type="match status" value="1"/>
</dbReference>
<keyword evidence="3 8" id="KW-0274">FAD</keyword>
<evidence type="ECO:0000256" key="3">
    <source>
        <dbReference type="ARBA" id="ARBA00022827"/>
    </source>
</evidence>
<evidence type="ECO:0000256" key="5">
    <source>
        <dbReference type="ARBA" id="ARBA00023027"/>
    </source>
</evidence>
<evidence type="ECO:0000259" key="10">
    <source>
        <dbReference type="Pfam" id="PF07992"/>
    </source>
</evidence>
<evidence type="ECO:0000256" key="8">
    <source>
        <dbReference type="RuleBase" id="RU003692"/>
    </source>
</evidence>
<keyword evidence="12" id="KW-1185">Reference proteome</keyword>
<evidence type="ECO:0000256" key="2">
    <source>
        <dbReference type="ARBA" id="ARBA00022630"/>
    </source>
</evidence>
<dbReference type="NCBIfam" id="TIGR01350">
    <property type="entry name" value="lipoamide_DH"/>
    <property type="match status" value="1"/>
</dbReference>
<dbReference type="GO" id="GO:0050660">
    <property type="term" value="F:flavin adenine dinucleotide binding"/>
    <property type="evidence" value="ECO:0007669"/>
    <property type="project" value="InterPro"/>
</dbReference>
<dbReference type="PROSITE" id="PS00076">
    <property type="entry name" value="PYRIDINE_REDOX_1"/>
    <property type="match status" value="1"/>
</dbReference>
<dbReference type="SUPFAM" id="SSF51905">
    <property type="entry name" value="FAD/NAD(P)-binding domain"/>
    <property type="match status" value="1"/>
</dbReference>
<evidence type="ECO:0000256" key="1">
    <source>
        <dbReference type="ARBA" id="ARBA00007532"/>
    </source>
</evidence>
<dbReference type="PRINTS" id="PR00368">
    <property type="entry name" value="FADPNR"/>
</dbReference>
<dbReference type="InterPro" id="IPR036188">
    <property type="entry name" value="FAD/NAD-bd_sf"/>
</dbReference>
<dbReference type="GO" id="GO:0005737">
    <property type="term" value="C:cytoplasm"/>
    <property type="evidence" value="ECO:0007669"/>
    <property type="project" value="UniProtKB-ARBA"/>
</dbReference>
<dbReference type="GeneID" id="72466713"/>
<evidence type="ECO:0000256" key="6">
    <source>
        <dbReference type="ARBA" id="ARBA00023157"/>
    </source>
</evidence>
<dbReference type="RefSeq" id="WP_223925724.1">
    <property type="nucleotide sequence ID" value="NZ_BPTU01000001.1"/>
</dbReference>
<dbReference type="Pfam" id="PF02852">
    <property type="entry name" value="Pyr_redox_dim"/>
    <property type="match status" value="1"/>
</dbReference>
<dbReference type="Gene3D" id="3.30.390.30">
    <property type="match status" value="1"/>
</dbReference>
<organism evidence="11 12">
    <name type="scientific">Prevotella lacticifex</name>
    <dbReference type="NCBI Taxonomy" id="2854755"/>
    <lineage>
        <taxon>Bacteria</taxon>
        <taxon>Pseudomonadati</taxon>
        <taxon>Bacteroidota</taxon>
        <taxon>Bacteroidia</taxon>
        <taxon>Bacteroidales</taxon>
        <taxon>Prevotellaceae</taxon>
        <taxon>Prevotella</taxon>
    </lineage>
</organism>
<evidence type="ECO:0000259" key="9">
    <source>
        <dbReference type="Pfam" id="PF02852"/>
    </source>
</evidence>
<proteinExistence type="inferred from homology"/>
<comment type="catalytic activity">
    <reaction evidence="8">
        <text>N(6)-[(R)-dihydrolipoyl]-L-lysyl-[protein] + NAD(+) = N(6)-[(R)-lipoyl]-L-lysyl-[protein] + NADH + H(+)</text>
        <dbReference type="Rhea" id="RHEA:15045"/>
        <dbReference type="Rhea" id="RHEA-COMP:10474"/>
        <dbReference type="Rhea" id="RHEA-COMP:10475"/>
        <dbReference type="ChEBI" id="CHEBI:15378"/>
        <dbReference type="ChEBI" id="CHEBI:57540"/>
        <dbReference type="ChEBI" id="CHEBI:57945"/>
        <dbReference type="ChEBI" id="CHEBI:83099"/>
        <dbReference type="ChEBI" id="CHEBI:83100"/>
        <dbReference type="EC" id="1.8.1.4"/>
    </reaction>
</comment>